<dbReference type="InterPro" id="IPR036291">
    <property type="entry name" value="NAD(P)-bd_dom_sf"/>
</dbReference>
<proteinExistence type="inferred from homology"/>
<dbReference type="Proteomes" id="UP001472677">
    <property type="component" value="Unassembled WGS sequence"/>
</dbReference>
<name>A0ABR2BDH4_9ROSI</name>
<dbReference type="PANTHER" id="PTHR43943:SF9">
    <property type="entry name" value="TROPINONE REDUCTASE-LIKE 3"/>
    <property type="match status" value="1"/>
</dbReference>
<dbReference type="Pfam" id="PF13561">
    <property type="entry name" value="adh_short_C2"/>
    <property type="match status" value="1"/>
</dbReference>
<keyword evidence="4" id="KW-1185">Reference proteome</keyword>
<evidence type="ECO:0008006" key="5">
    <source>
        <dbReference type="Google" id="ProtNLM"/>
    </source>
</evidence>
<comment type="caution">
    <text evidence="3">The sequence shown here is derived from an EMBL/GenBank/DDBJ whole genome shotgun (WGS) entry which is preliminary data.</text>
</comment>
<accession>A0ABR2BDH4</accession>
<protein>
    <recommendedName>
        <fullName evidence="5">Tropinone reductase-like 3</fullName>
    </recommendedName>
</protein>
<dbReference type="Pfam" id="PF00106">
    <property type="entry name" value="adh_short"/>
    <property type="match status" value="1"/>
</dbReference>
<dbReference type="PANTHER" id="PTHR43943">
    <property type="entry name" value="DEHYDROGENASE/REDUCTASE (SDR FAMILY) MEMBER 4"/>
    <property type="match status" value="1"/>
</dbReference>
<dbReference type="InterPro" id="IPR002347">
    <property type="entry name" value="SDR_fam"/>
</dbReference>
<sequence length="254" mass="26965">MIEITNPKLWNLGEIESKVSARRFEGKVAIVTASTQGIGFAIAECLALEGASVVISSRKQENVDEAVEKLKAKGIQALGVVCHVSNAQQRKNLINRTVEQYGKLDVFVSNAAVNPFKIPLLQTEESVLDKPWETNVKSSVLLLQDAAPYLQKGSLVLFISSLAGFQPLPTMAVYGVTKTALLGLTKALAAEMAPNVRVNCVAPSFMPTRPVLLHTLGTVDEIAAAAAAAFLASDDASYITGETLIIAGGTSSRL</sequence>
<gene>
    <name evidence="3" type="ORF">V6N12_066718</name>
</gene>
<comment type="similarity">
    <text evidence="1 2">Belongs to the short-chain dehydrogenases/reductases (SDR) family.</text>
</comment>
<organism evidence="3 4">
    <name type="scientific">Hibiscus sabdariffa</name>
    <name type="common">roselle</name>
    <dbReference type="NCBI Taxonomy" id="183260"/>
    <lineage>
        <taxon>Eukaryota</taxon>
        <taxon>Viridiplantae</taxon>
        <taxon>Streptophyta</taxon>
        <taxon>Embryophyta</taxon>
        <taxon>Tracheophyta</taxon>
        <taxon>Spermatophyta</taxon>
        <taxon>Magnoliopsida</taxon>
        <taxon>eudicotyledons</taxon>
        <taxon>Gunneridae</taxon>
        <taxon>Pentapetalae</taxon>
        <taxon>rosids</taxon>
        <taxon>malvids</taxon>
        <taxon>Malvales</taxon>
        <taxon>Malvaceae</taxon>
        <taxon>Malvoideae</taxon>
        <taxon>Hibiscus</taxon>
    </lineage>
</organism>
<reference evidence="3 4" key="1">
    <citation type="journal article" date="2024" name="G3 (Bethesda)">
        <title>Genome assembly of Hibiscus sabdariffa L. provides insights into metabolisms of medicinal natural products.</title>
        <authorList>
            <person name="Kim T."/>
        </authorList>
    </citation>
    <scope>NUCLEOTIDE SEQUENCE [LARGE SCALE GENOMIC DNA]</scope>
    <source>
        <strain evidence="3">TK-2024</strain>
        <tissue evidence="3">Old leaves</tissue>
    </source>
</reference>
<dbReference type="PRINTS" id="PR00080">
    <property type="entry name" value="SDRFAMILY"/>
</dbReference>
<dbReference type="Gene3D" id="3.40.50.720">
    <property type="entry name" value="NAD(P)-binding Rossmann-like Domain"/>
    <property type="match status" value="1"/>
</dbReference>
<evidence type="ECO:0000313" key="4">
    <source>
        <dbReference type="Proteomes" id="UP001472677"/>
    </source>
</evidence>
<dbReference type="InterPro" id="IPR020904">
    <property type="entry name" value="Sc_DH/Rdtase_CS"/>
</dbReference>
<dbReference type="PRINTS" id="PR00081">
    <property type="entry name" value="GDHRDH"/>
</dbReference>
<evidence type="ECO:0000313" key="3">
    <source>
        <dbReference type="EMBL" id="KAK8505190.1"/>
    </source>
</evidence>
<evidence type="ECO:0000256" key="2">
    <source>
        <dbReference type="RuleBase" id="RU000363"/>
    </source>
</evidence>
<evidence type="ECO:0000256" key="1">
    <source>
        <dbReference type="ARBA" id="ARBA00006484"/>
    </source>
</evidence>
<dbReference type="EMBL" id="JBBPBM010000129">
    <property type="protein sequence ID" value="KAK8505190.1"/>
    <property type="molecule type" value="Genomic_DNA"/>
</dbReference>
<dbReference type="SUPFAM" id="SSF51735">
    <property type="entry name" value="NAD(P)-binding Rossmann-fold domains"/>
    <property type="match status" value="1"/>
</dbReference>
<dbReference type="PROSITE" id="PS00061">
    <property type="entry name" value="ADH_SHORT"/>
    <property type="match status" value="1"/>
</dbReference>